<dbReference type="Gene3D" id="3.40.50.150">
    <property type="entry name" value="Vaccinia Virus protein VP39"/>
    <property type="match status" value="1"/>
</dbReference>
<evidence type="ECO:0000313" key="6">
    <source>
        <dbReference type="Proteomes" id="UP001201262"/>
    </source>
</evidence>
<evidence type="ECO:0000256" key="3">
    <source>
        <dbReference type="ARBA" id="ARBA00022691"/>
    </source>
</evidence>
<dbReference type="SUPFAM" id="SSF53335">
    <property type="entry name" value="S-adenosyl-L-methionine-dependent methyltransferases"/>
    <property type="match status" value="1"/>
</dbReference>
<reference evidence="5" key="1">
    <citation type="submission" date="2021-12" db="EMBL/GenBank/DDBJ databases">
        <title>Convergent genome expansion in fungi linked to evolution of root-endophyte symbiosis.</title>
        <authorList>
            <consortium name="DOE Joint Genome Institute"/>
            <person name="Ke Y.-H."/>
            <person name="Bonito G."/>
            <person name="Liao H.-L."/>
            <person name="Looney B."/>
            <person name="Rojas-Flechas A."/>
            <person name="Nash J."/>
            <person name="Hameed K."/>
            <person name="Schadt C."/>
            <person name="Martin F."/>
            <person name="Crous P.W."/>
            <person name="Miettinen O."/>
            <person name="Magnuson J.K."/>
            <person name="Labbe J."/>
            <person name="Jacobson D."/>
            <person name="Doktycz M.J."/>
            <person name="Veneault-Fourrey C."/>
            <person name="Kuo A."/>
            <person name="Mondo S."/>
            <person name="Calhoun S."/>
            <person name="Riley R."/>
            <person name="Ohm R."/>
            <person name="LaButti K."/>
            <person name="Andreopoulos B."/>
            <person name="Pangilinan J."/>
            <person name="Nolan M."/>
            <person name="Tritt A."/>
            <person name="Clum A."/>
            <person name="Lipzen A."/>
            <person name="Daum C."/>
            <person name="Barry K."/>
            <person name="Grigoriev I.V."/>
            <person name="Vilgalys R."/>
        </authorList>
    </citation>
    <scope>NUCLEOTIDE SEQUENCE</scope>
    <source>
        <strain evidence="5">PMI_201</strain>
    </source>
</reference>
<keyword evidence="6" id="KW-1185">Reference proteome</keyword>
<dbReference type="GeneID" id="70252467"/>
<dbReference type="InterPro" id="IPR029063">
    <property type="entry name" value="SAM-dependent_MTases_sf"/>
</dbReference>
<comment type="caution">
    <text evidence="5">The sequence shown here is derived from an EMBL/GenBank/DDBJ whole genome shotgun (WGS) entry which is preliminary data.</text>
</comment>
<sequence length="282" mass="31768">MAHHRLFCEPRAGFVAHSLASRRLAEEPLLADSLWLLGDMLQTAQPYTVKAIEKYNDQEPGHAASSLACGTDKSMYEVMEGDPALAARFARAMTAFAKVTNRPTTAPRMNIARTYAWKNLKGKVVDIGGSRGTDAFILAKSFPHLQFVVQDLPQMIAGAEASVPPELAGRVEFMPYDFFTPQTFEADAYIMKQCFHNWPDHYCVRIVKNQIPALKPGVRLIVIDSLVPEPGTMSILAERMVRSFDMMMLTNTNGREREMADWIKIFEQADSRFKNYPHAAHW</sequence>
<evidence type="ECO:0000259" key="4">
    <source>
        <dbReference type="Pfam" id="PF00891"/>
    </source>
</evidence>
<dbReference type="PANTHER" id="PTHR43712:SF12">
    <property type="entry name" value="STERIGMATOCYSTIN 8-O-METHYLTRANSFERASE"/>
    <property type="match status" value="1"/>
</dbReference>
<evidence type="ECO:0000256" key="2">
    <source>
        <dbReference type="ARBA" id="ARBA00022679"/>
    </source>
</evidence>
<keyword evidence="2" id="KW-0808">Transferase</keyword>
<dbReference type="InterPro" id="IPR001077">
    <property type="entry name" value="COMT_C"/>
</dbReference>
<name>A0AAD4KM69_9EURO</name>
<dbReference type="GO" id="GO:0008171">
    <property type="term" value="F:O-methyltransferase activity"/>
    <property type="evidence" value="ECO:0007669"/>
    <property type="project" value="InterPro"/>
</dbReference>
<dbReference type="Pfam" id="PF00891">
    <property type="entry name" value="Methyltransf_2"/>
    <property type="match status" value="1"/>
</dbReference>
<dbReference type="PANTHER" id="PTHR43712">
    <property type="entry name" value="PUTATIVE (AFU_ORTHOLOGUE AFUA_4G14580)-RELATED"/>
    <property type="match status" value="1"/>
</dbReference>
<feature type="domain" description="O-methyltransferase C-terminal" evidence="4">
    <location>
        <begin position="74"/>
        <end position="269"/>
    </location>
</feature>
<protein>
    <submittedName>
        <fullName evidence="5">S-adenosyl-L-methionine-dependent methyltransferase</fullName>
    </submittedName>
</protein>
<dbReference type="Proteomes" id="UP001201262">
    <property type="component" value="Unassembled WGS sequence"/>
</dbReference>
<dbReference type="AlphaFoldDB" id="A0AAD4KM69"/>
<dbReference type="GO" id="GO:0032259">
    <property type="term" value="P:methylation"/>
    <property type="evidence" value="ECO:0007669"/>
    <property type="project" value="UniProtKB-KW"/>
</dbReference>
<dbReference type="RefSeq" id="XP_046070317.1">
    <property type="nucleotide sequence ID" value="XM_046222180.1"/>
</dbReference>
<organism evidence="5 6">
    <name type="scientific">Talaromyces proteolyticus</name>
    <dbReference type="NCBI Taxonomy" id="1131652"/>
    <lineage>
        <taxon>Eukaryota</taxon>
        <taxon>Fungi</taxon>
        <taxon>Dikarya</taxon>
        <taxon>Ascomycota</taxon>
        <taxon>Pezizomycotina</taxon>
        <taxon>Eurotiomycetes</taxon>
        <taxon>Eurotiomycetidae</taxon>
        <taxon>Eurotiales</taxon>
        <taxon>Trichocomaceae</taxon>
        <taxon>Talaromyces</taxon>
        <taxon>Talaromyces sect. Bacilispori</taxon>
    </lineage>
</organism>
<accession>A0AAD4KM69</accession>
<gene>
    <name evidence="5" type="ORF">BGW36DRAFT_462805</name>
</gene>
<dbReference type="CDD" id="cd02440">
    <property type="entry name" value="AdoMet_MTases"/>
    <property type="match status" value="1"/>
</dbReference>
<evidence type="ECO:0000313" key="5">
    <source>
        <dbReference type="EMBL" id="KAH8695175.1"/>
    </source>
</evidence>
<dbReference type="PROSITE" id="PS51683">
    <property type="entry name" value="SAM_OMT_II"/>
    <property type="match status" value="1"/>
</dbReference>
<dbReference type="InterPro" id="IPR016461">
    <property type="entry name" value="COMT-like"/>
</dbReference>
<keyword evidence="3" id="KW-0949">S-adenosyl-L-methionine</keyword>
<keyword evidence="1 5" id="KW-0489">Methyltransferase</keyword>
<dbReference type="EMBL" id="JAJTJA010000008">
    <property type="protein sequence ID" value="KAH8695175.1"/>
    <property type="molecule type" value="Genomic_DNA"/>
</dbReference>
<evidence type="ECO:0000256" key="1">
    <source>
        <dbReference type="ARBA" id="ARBA00022603"/>
    </source>
</evidence>
<proteinExistence type="predicted"/>